<gene>
    <name evidence="12" type="ORF">CLODIP_2_CD02507</name>
</gene>
<accession>A0A8S1DRL3</accession>
<dbReference type="PROSITE" id="PS00671">
    <property type="entry name" value="D_2_HYDROXYACID_DH_3"/>
    <property type="match status" value="1"/>
</dbReference>
<reference evidence="12 13" key="1">
    <citation type="submission" date="2020-04" db="EMBL/GenBank/DDBJ databases">
        <authorList>
            <person name="Alioto T."/>
            <person name="Alioto T."/>
            <person name="Gomez Garrido J."/>
        </authorList>
    </citation>
    <scope>NUCLEOTIDE SEQUENCE [LARGE SCALE GENOMIC DNA]</scope>
</reference>
<evidence type="ECO:0000256" key="5">
    <source>
        <dbReference type="ARBA" id="ARBA00022605"/>
    </source>
</evidence>
<evidence type="ECO:0000256" key="4">
    <source>
        <dbReference type="ARBA" id="ARBA00022553"/>
    </source>
</evidence>
<evidence type="ECO:0000256" key="6">
    <source>
        <dbReference type="ARBA" id="ARBA00022990"/>
    </source>
</evidence>
<dbReference type="OrthoDB" id="1621027at2759"/>
<name>A0A8S1DRL3_9INSE</name>
<dbReference type="InterPro" id="IPR006140">
    <property type="entry name" value="D-isomer_DH_NAD-bd"/>
</dbReference>
<dbReference type="GO" id="GO:0051287">
    <property type="term" value="F:NAD binding"/>
    <property type="evidence" value="ECO:0007669"/>
    <property type="project" value="InterPro"/>
</dbReference>
<dbReference type="InterPro" id="IPR029752">
    <property type="entry name" value="D-isomer_DH_CS1"/>
</dbReference>
<keyword evidence="8" id="KW-0520">NAD</keyword>
<dbReference type="SUPFAM" id="SSF143548">
    <property type="entry name" value="Serine metabolism enzymes domain"/>
    <property type="match status" value="1"/>
</dbReference>
<dbReference type="InterPro" id="IPR029753">
    <property type="entry name" value="D-isomer_DH_CS"/>
</dbReference>
<dbReference type="Gene3D" id="3.40.50.720">
    <property type="entry name" value="NAD(P)-binding Rossmann-like Domain"/>
    <property type="match status" value="2"/>
</dbReference>
<organism evidence="12 13">
    <name type="scientific">Cloeon dipterum</name>
    <dbReference type="NCBI Taxonomy" id="197152"/>
    <lineage>
        <taxon>Eukaryota</taxon>
        <taxon>Metazoa</taxon>
        <taxon>Ecdysozoa</taxon>
        <taxon>Arthropoda</taxon>
        <taxon>Hexapoda</taxon>
        <taxon>Insecta</taxon>
        <taxon>Pterygota</taxon>
        <taxon>Palaeoptera</taxon>
        <taxon>Ephemeroptera</taxon>
        <taxon>Pisciforma</taxon>
        <taxon>Baetidae</taxon>
        <taxon>Cloeon</taxon>
    </lineage>
</organism>
<dbReference type="GO" id="GO:0004617">
    <property type="term" value="F:phosphoglycerate dehydrogenase activity"/>
    <property type="evidence" value="ECO:0007669"/>
    <property type="project" value="TreeGrafter"/>
</dbReference>
<evidence type="ECO:0000259" key="11">
    <source>
        <dbReference type="Pfam" id="PF19304"/>
    </source>
</evidence>
<dbReference type="Pfam" id="PF19304">
    <property type="entry name" value="PGDH_inter"/>
    <property type="match status" value="1"/>
</dbReference>
<dbReference type="PROSITE" id="PS00065">
    <property type="entry name" value="D_2_HYDROXYACID_DH_1"/>
    <property type="match status" value="1"/>
</dbReference>
<dbReference type="CDD" id="cd12173">
    <property type="entry name" value="PGDH_4"/>
    <property type="match status" value="1"/>
</dbReference>
<dbReference type="InterPro" id="IPR045626">
    <property type="entry name" value="PGDH_ASB_dom"/>
</dbReference>
<sequence length="529" mass="56396">MKLDSVLISDAVDPACAQLLRENGIQVTQKTKMPLEELLDEIKKHDGLIVRSDTQVTKQVMGNLKVIGMAGTGVDNIDLAAATKKGIIVMNTPGANSISACELTCALILDLARHVSPANSALKHGVWERQSYTGTELYGKTLAVLGLGRIGRQVAKRMQAFGMKTISFDSMISSEAAREFYVEKMELEQIWPLADYITVHMPLIPQTKDLINFDVLNKCKKGICVVNVGRGGIVNEEGLLKSLESGQCGGAALDVFTEEPPRSEGLLRLLAHPKVLATPHLGANTTEAQKRVAVQIAGQFIALNKGSSLSGVVNCPALMTAMQANNKPWFDLAQALGSFGPSSLCTVTVQTLGQGMERLTSDLCPAVLAGVLASGDVNMVNAPRRAREDKVKVKIRSEHLPGGLEQALVVSFSDGRRVQGSVIQGVPCIQAVNDATFGPKGVELSGNLLMTEGATNLAKMVINKGGKIVRQATAQGGAGCVAVHTDGSISGKHICSLQIVPLLSVSRFHRKIQSCSAEDCLENYKEILI</sequence>
<keyword evidence="5" id="KW-0028">Amino-acid biosynthesis</keyword>
<evidence type="ECO:0000259" key="9">
    <source>
        <dbReference type="Pfam" id="PF00389"/>
    </source>
</evidence>
<evidence type="ECO:0000256" key="3">
    <source>
        <dbReference type="ARBA" id="ARBA00021582"/>
    </source>
</evidence>
<evidence type="ECO:0000256" key="7">
    <source>
        <dbReference type="ARBA" id="ARBA00023002"/>
    </source>
</evidence>
<protein>
    <recommendedName>
        <fullName evidence="3">D-3-phosphoglycerate dehydrogenase</fullName>
    </recommendedName>
</protein>
<feature type="domain" description="D-3-phosphoglycerate dehydrogenase ASB" evidence="11">
    <location>
        <begin position="327"/>
        <end position="414"/>
    </location>
</feature>
<dbReference type="SUPFAM" id="SSF52283">
    <property type="entry name" value="Formate/glycerate dehydrogenase catalytic domain-like"/>
    <property type="match status" value="1"/>
</dbReference>
<dbReference type="FunFam" id="3.40.50.720:FF:000021">
    <property type="entry name" value="D-3-phosphoglycerate dehydrogenase"/>
    <property type="match status" value="1"/>
</dbReference>
<dbReference type="AlphaFoldDB" id="A0A8S1DRL3"/>
<dbReference type="EMBL" id="CADEPI010000217">
    <property type="protein sequence ID" value="CAB3380785.1"/>
    <property type="molecule type" value="Genomic_DNA"/>
</dbReference>
<keyword evidence="6" id="KW-0007">Acetylation</keyword>
<feature type="domain" description="D-isomer specific 2-hydroxyacid dehydrogenase NAD-binding" evidence="10">
    <location>
        <begin position="106"/>
        <end position="282"/>
    </location>
</feature>
<comment type="similarity">
    <text evidence="1">Belongs to the D-isomer specific 2-hydroxyacid dehydrogenase family.</text>
</comment>
<evidence type="ECO:0000256" key="1">
    <source>
        <dbReference type="ARBA" id="ARBA00005854"/>
    </source>
</evidence>
<evidence type="ECO:0000256" key="2">
    <source>
        <dbReference type="ARBA" id="ARBA00011881"/>
    </source>
</evidence>
<dbReference type="Pfam" id="PF02826">
    <property type="entry name" value="2-Hacid_dh_C"/>
    <property type="match status" value="1"/>
</dbReference>
<dbReference type="PANTHER" id="PTHR42938:SF22">
    <property type="entry name" value="D-3-PHOSPHOGLYCERATE DEHYDROGENASE"/>
    <property type="match status" value="1"/>
</dbReference>
<dbReference type="SUPFAM" id="SSF51735">
    <property type="entry name" value="NAD(P)-binding Rossmann-fold domains"/>
    <property type="match status" value="1"/>
</dbReference>
<keyword evidence="7" id="KW-0560">Oxidoreductase</keyword>
<dbReference type="Gene3D" id="3.30.1330.90">
    <property type="entry name" value="D-3-phosphoglycerate dehydrogenase, domain 3"/>
    <property type="match status" value="1"/>
</dbReference>
<feature type="domain" description="D-isomer specific 2-hydroxyacid dehydrogenase catalytic" evidence="9">
    <location>
        <begin position="6"/>
        <end position="314"/>
    </location>
</feature>
<dbReference type="Proteomes" id="UP000494165">
    <property type="component" value="Unassembled WGS sequence"/>
</dbReference>
<dbReference type="Pfam" id="PF00389">
    <property type="entry name" value="2-Hacid_dh"/>
    <property type="match status" value="1"/>
</dbReference>
<evidence type="ECO:0000259" key="10">
    <source>
        <dbReference type="Pfam" id="PF02826"/>
    </source>
</evidence>
<comment type="subunit">
    <text evidence="2">Homotetramer.</text>
</comment>
<keyword evidence="4" id="KW-0597">Phosphoprotein</keyword>
<evidence type="ECO:0000313" key="13">
    <source>
        <dbReference type="Proteomes" id="UP000494165"/>
    </source>
</evidence>
<evidence type="ECO:0000256" key="8">
    <source>
        <dbReference type="ARBA" id="ARBA00023027"/>
    </source>
</evidence>
<dbReference type="InterPro" id="IPR029009">
    <property type="entry name" value="ASB_dom_sf"/>
</dbReference>
<proteinExistence type="inferred from homology"/>
<dbReference type="GO" id="GO:0008652">
    <property type="term" value="P:amino acid biosynthetic process"/>
    <property type="evidence" value="ECO:0007669"/>
    <property type="project" value="UniProtKB-KW"/>
</dbReference>
<comment type="caution">
    <text evidence="12">The sequence shown here is derived from an EMBL/GenBank/DDBJ whole genome shotgun (WGS) entry which is preliminary data.</text>
</comment>
<dbReference type="InterPro" id="IPR006139">
    <property type="entry name" value="D-isomer_2_OHA_DH_cat_dom"/>
</dbReference>
<keyword evidence="13" id="KW-1185">Reference proteome</keyword>
<dbReference type="InterPro" id="IPR036291">
    <property type="entry name" value="NAD(P)-bd_dom_sf"/>
</dbReference>
<dbReference type="PANTHER" id="PTHR42938">
    <property type="entry name" value="FORMATE DEHYDROGENASE 1"/>
    <property type="match status" value="1"/>
</dbReference>
<evidence type="ECO:0000313" key="12">
    <source>
        <dbReference type="EMBL" id="CAB3380785.1"/>
    </source>
</evidence>